<accession>A0ABS6ZRZ4</accession>
<evidence type="ECO:0008006" key="5">
    <source>
        <dbReference type="Google" id="ProtNLM"/>
    </source>
</evidence>
<keyword evidence="2" id="KW-0732">Signal</keyword>
<feature type="chain" id="PRO_5046622587" description="Lipoprotein" evidence="2">
    <location>
        <begin position="23"/>
        <end position="193"/>
    </location>
</feature>
<sequence length="193" mass="20899">MKPSALAGSLVTAAVLIGPALAGPETTETGGNESPMTVEGMDPEESEQQLEARSTPEGRARLEVAETEPFGRYLTNQDGKSLYVFMQDEQGGGYSTCDETCAIAWPPYTTTDSPNAGDDIDAERLDTFEREDGSAQVTYDGWPLYYFARDVYPGDALGQGLDHLGGHWYLISPEGEVIETDVQKQAEPVEPEP</sequence>
<evidence type="ECO:0000256" key="1">
    <source>
        <dbReference type="SAM" id="MobiDB-lite"/>
    </source>
</evidence>
<feature type="signal peptide" evidence="2">
    <location>
        <begin position="1"/>
        <end position="22"/>
    </location>
</feature>
<dbReference type="Proteomes" id="UP000769617">
    <property type="component" value="Unassembled WGS sequence"/>
</dbReference>
<dbReference type="Pfam" id="PF03640">
    <property type="entry name" value="Lipoprotein_15"/>
    <property type="match status" value="2"/>
</dbReference>
<reference evidence="3 4" key="1">
    <citation type="submission" date="2021-07" db="EMBL/GenBank/DDBJ databases">
        <authorList>
            <person name="So Y."/>
        </authorList>
    </citation>
    <scope>NUCLEOTIDE SEQUENCE [LARGE SCALE GENOMIC DNA]</scope>
    <source>
        <strain evidence="3 4">Y3S6</strain>
    </source>
</reference>
<dbReference type="PANTHER" id="PTHR39335:SF1">
    <property type="entry name" value="BLL4220 PROTEIN"/>
    <property type="match status" value="1"/>
</dbReference>
<proteinExistence type="predicted"/>
<evidence type="ECO:0000313" key="3">
    <source>
        <dbReference type="EMBL" id="MBW6392834.1"/>
    </source>
</evidence>
<evidence type="ECO:0000256" key="2">
    <source>
        <dbReference type="SAM" id="SignalP"/>
    </source>
</evidence>
<organism evidence="3 4">
    <name type="scientific">Billgrantia antri</name>
    <dbReference type="NCBI Taxonomy" id="2846777"/>
    <lineage>
        <taxon>Bacteria</taxon>
        <taxon>Pseudomonadati</taxon>
        <taxon>Pseudomonadota</taxon>
        <taxon>Gammaproteobacteria</taxon>
        <taxon>Oceanospirillales</taxon>
        <taxon>Halomonadaceae</taxon>
        <taxon>Billgrantia</taxon>
    </lineage>
</organism>
<dbReference type="InterPro" id="IPR005297">
    <property type="entry name" value="Lipoprotein_repeat"/>
</dbReference>
<gene>
    <name evidence="3" type="ORF">KPL81_16890</name>
</gene>
<evidence type="ECO:0000313" key="4">
    <source>
        <dbReference type="Proteomes" id="UP000769617"/>
    </source>
</evidence>
<feature type="compositionally biased region" description="Polar residues" evidence="1">
    <location>
        <begin position="26"/>
        <end position="35"/>
    </location>
</feature>
<keyword evidence="4" id="KW-1185">Reference proteome</keyword>
<feature type="region of interest" description="Disordered" evidence="1">
    <location>
        <begin position="18"/>
        <end position="61"/>
    </location>
</feature>
<dbReference type="RefSeq" id="WP_219793169.1">
    <property type="nucleotide sequence ID" value="NZ_JAHYCA010000006.1"/>
</dbReference>
<comment type="caution">
    <text evidence="3">The sequence shown here is derived from an EMBL/GenBank/DDBJ whole genome shotgun (WGS) entry which is preliminary data.</text>
</comment>
<dbReference type="EMBL" id="JAHYCA010000006">
    <property type="protein sequence ID" value="MBW6392834.1"/>
    <property type="molecule type" value="Genomic_DNA"/>
</dbReference>
<protein>
    <recommendedName>
        <fullName evidence="5">Lipoprotein</fullName>
    </recommendedName>
</protein>
<dbReference type="PANTHER" id="PTHR39335">
    <property type="entry name" value="BLL4220 PROTEIN"/>
    <property type="match status" value="1"/>
</dbReference>
<name>A0ABS6ZRZ4_9GAMM</name>